<evidence type="ECO:0000256" key="1">
    <source>
        <dbReference type="ARBA" id="ARBA00010815"/>
    </source>
</evidence>
<accession>A0A445MB87</accession>
<dbReference type="InterPro" id="IPR029063">
    <property type="entry name" value="SAM-dependent_MTases_sf"/>
</dbReference>
<reference evidence="4" key="1">
    <citation type="journal article" date="2018" name="Data Brief">
        <title>Genome sequence data from 17 accessions of Ensete ventricosum, a staple food crop for millions in Ethiopia.</title>
        <authorList>
            <person name="Yemataw Z."/>
            <person name="Muzemil S."/>
            <person name="Ambachew D."/>
            <person name="Tripathi L."/>
            <person name="Tesfaye K."/>
            <person name="Chala A."/>
            <person name="Farbos A."/>
            <person name="O'Neill P."/>
            <person name="Moore K."/>
            <person name="Grant M."/>
            <person name="Studholme D.J."/>
        </authorList>
    </citation>
    <scope>NUCLEOTIDE SEQUENCE [LARGE SCALE GENOMIC DNA]</scope>
    <source>
        <tissue evidence="4">Leaf</tissue>
    </source>
</reference>
<sequence length="67" mass="7937">MTFFFFVEHSVPLIQDKSEDDWLTRYFFTGGTMPSANLLLYFQDDVAVLDHWLLNGTHYARTRYINA</sequence>
<evidence type="ECO:0000313" key="4">
    <source>
        <dbReference type="EMBL" id="RZR71493.1"/>
    </source>
</evidence>
<name>A0A445MB87_ENSVE</name>
<dbReference type="Gene3D" id="3.40.50.150">
    <property type="entry name" value="Vaccinia Virus protein VP39"/>
    <property type="match status" value="1"/>
</dbReference>
<dbReference type="AlphaFoldDB" id="A0A445MB87"/>
<gene>
    <name evidence="4" type="ORF">BHM03_00005425</name>
</gene>
<dbReference type="GO" id="GO:0032259">
    <property type="term" value="P:methylation"/>
    <property type="evidence" value="ECO:0007669"/>
    <property type="project" value="UniProtKB-KW"/>
</dbReference>
<dbReference type="Proteomes" id="UP000290560">
    <property type="component" value="Unassembled WGS sequence"/>
</dbReference>
<protein>
    <submittedName>
        <fullName evidence="4">Uncharacterized protein</fullName>
    </submittedName>
</protein>
<dbReference type="PANTHER" id="PTHR43832:SF1">
    <property type="entry name" value="S-ADENOSYL-L-METHIONINE-DEPENDENT METHYLTRANSFERASES SUPERFAMILY PROTEIN"/>
    <property type="match status" value="1"/>
</dbReference>
<comment type="similarity">
    <text evidence="1">Belongs to the CFA/CMAS family.</text>
</comment>
<keyword evidence="3" id="KW-0949">S-adenosyl-L-methionine</keyword>
<proteinExistence type="inferred from homology"/>
<keyword evidence="2" id="KW-0489">Methyltransferase</keyword>
<dbReference type="PANTHER" id="PTHR43832">
    <property type="match status" value="1"/>
</dbReference>
<organism evidence="4">
    <name type="scientific">Ensete ventricosum</name>
    <name type="common">Abyssinian banana</name>
    <name type="synonym">Musa ensete</name>
    <dbReference type="NCBI Taxonomy" id="4639"/>
    <lineage>
        <taxon>Eukaryota</taxon>
        <taxon>Viridiplantae</taxon>
        <taxon>Streptophyta</taxon>
        <taxon>Embryophyta</taxon>
        <taxon>Tracheophyta</taxon>
        <taxon>Spermatophyta</taxon>
        <taxon>Magnoliopsida</taxon>
        <taxon>Liliopsida</taxon>
        <taxon>Zingiberales</taxon>
        <taxon>Musaceae</taxon>
        <taxon>Ensete</taxon>
    </lineage>
</organism>
<keyword evidence="2" id="KW-0808">Transferase</keyword>
<dbReference type="GO" id="GO:0008168">
    <property type="term" value="F:methyltransferase activity"/>
    <property type="evidence" value="ECO:0007669"/>
    <property type="project" value="UniProtKB-KW"/>
</dbReference>
<evidence type="ECO:0000256" key="3">
    <source>
        <dbReference type="ARBA" id="ARBA00022691"/>
    </source>
</evidence>
<evidence type="ECO:0000256" key="2">
    <source>
        <dbReference type="ARBA" id="ARBA00022603"/>
    </source>
</evidence>
<dbReference type="EMBL" id="KV875540">
    <property type="protein sequence ID" value="RZR71493.1"/>
    <property type="molecule type" value="Genomic_DNA"/>
</dbReference>